<keyword evidence="5" id="KW-0547">Nucleotide-binding</keyword>
<feature type="region of interest" description="Disordered" evidence="8">
    <location>
        <begin position="272"/>
        <end position="293"/>
    </location>
</feature>
<keyword evidence="7" id="KW-0472">Membrane</keyword>
<evidence type="ECO:0000256" key="7">
    <source>
        <dbReference type="ARBA" id="ARBA00023136"/>
    </source>
</evidence>
<feature type="domain" description="ABC transporter" evidence="9">
    <location>
        <begin position="33"/>
        <end position="269"/>
    </location>
</feature>
<dbReference type="InterPro" id="IPR003439">
    <property type="entry name" value="ABC_transporter-like_ATP-bd"/>
</dbReference>
<comment type="caution">
    <text evidence="10">The sequence shown here is derived from an EMBL/GenBank/DDBJ whole genome shotgun (WGS) entry which is preliminary data.</text>
</comment>
<organism evidence="10 11">
    <name type="scientific">Streptomyces exfoliatus</name>
    <name type="common">Streptomyces hydrogenans</name>
    <dbReference type="NCBI Taxonomy" id="1905"/>
    <lineage>
        <taxon>Bacteria</taxon>
        <taxon>Bacillati</taxon>
        <taxon>Actinomycetota</taxon>
        <taxon>Actinomycetes</taxon>
        <taxon>Kitasatosporales</taxon>
        <taxon>Streptomycetaceae</taxon>
        <taxon>Streptomyces</taxon>
    </lineage>
</organism>
<evidence type="ECO:0000256" key="8">
    <source>
        <dbReference type="SAM" id="MobiDB-lite"/>
    </source>
</evidence>
<dbReference type="Pfam" id="PF08352">
    <property type="entry name" value="oligo_HPY"/>
    <property type="match status" value="1"/>
</dbReference>
<dbReference type="PROSITE" id="PS50893">
    <property type="entry name" value="ABC_TRANSPORTER_2"/>
    <property type="match status" value="1"/>
</dbReference>
<dbReference type="PROSITE" id="PS00211">
    <property type="entry name" value="ABC_TRANSPORTER_1"/>
    <property type="match status" value="1"/>
</dbReference>
<dbReference type="RefSeq" id="WP_359213463.1">
    <property type="nucleotide sequence ID" value="NZ_JBEZAM010000050.1"/>
</dbReference>
<dbReference type="CDD" id="cd03257">
    <property type="entry name" value="ABC_NikE_OppD_transporters"/>
    <property type="match status" value="1"/>
</dbReference>
<evidence type="ECO:0000256" key="2">
    <source>
        <dbReference type="ARBA" id="ARBA00005417"/>
    </source>
</evidence>
<evidence type="ECO:0000256" key="3">
    <source>
        <dbReference type="ARBA" id="ARBA00022448"/>
    </source>
</evidence>
<dbReference type="InterPro" id="IPR027417">
    <property type="entry name" value="P-loop_NTPase"/>
</dbReference>
<accession>A0ABV3D303</accession>
<keyword evidence="11" id="KW-1185">Reference proteome</keyword>
<evidence type="ECO:0000256" key="5">
    <source>
        <dbReference type="ARBA" id="ARBA00022741"/>
    </source>
</evidence>
<dbReference type="InterPro" id="IPR003593">
    <property type="entry name" value="AAA+_ATPase"/>
</dbReference>
<evidence type="ECO:0000259" key="9">
    <source>
        <dbReference type="PROSITE" id="PS50893"/>
    </source>
</evidence>
<sequence length="338" mass="35580">MPADSRSPAPSHPPRAQTRHPVDRETLPSEALLSVSGLRVRFGGVDVVRGVSFDVRTGEVLALTGESGAGKSLTARALLGMLPREATADGTVLLHGTPVTPADRGRRIAIVPQDALSALSPVHPVGDQIALALRSVQGLTRKDARSRAQQALAEVGITAAASRAHPHELSGGMRQRAVIALATVNTPDLLIADEPTTSLDPTTQDAVLTLLRERCTATGASLLLVTHALDTARSHADHVAVMYAGTIAEYGPTDHVLNRPLSPYTTALLASLPTADTPPRTRLPTLPGKPPTPGETTAGCAFAPRCPRATDLCRTQHPEPRALDQRIVTCHHAALEPR</sequence>
<evidence type="ECO:0000256" key="4">
    <source>
        <dbReference type="ARBA" id="ARBA00022475"/>
    </source>
</evidence>
<feature type="compositionally biased region" description="Low complexity" evidence="8">
    <location>
        <begin position="273"/>
        <end position="286"/>
    </location>
</feature>
<evidence type="ECO:0000313" key="10">
    <source>
        <dbReference type="EMBL" id="MEU7296866.1"/>
    </source>
</evidence>
<dbReference type="NCBIfam" id="TIGR01727">
    <property type="entry name" value="oligo_HPY"/>
    <property type="match status" value="1"/>
</dbReference>
<dbReference type="SMART" id="SM00382">
    <property type="entry name" value="AAA"/>
    <property type="match status" value="1"/>
</dbReference>
<gene>
    <name evidence="10" type="ORF">AB0A76_27310</name>
</gene>
<reference evidence="10 11" key="1">
    <citation type="submission" date="2024-06" db="EMBL/GenBank/DDBJ databases">
        <title>The Natural Products Discovery Center: Release of the First 8490 Sequenced Strains for Exploring Actinobacteria Biosynthetic Diversity.</title>
        <authorList>
            <person name="Kalkreuter E."/>
            <person name="Kautsar S.A."/>
            <person name="Yang D."/>
            <person name="Bader C.D."/>
            <person name="Teijaro C.N."/>
            <person name="Fluegel L."/>
            <person name="Davis C.M."/>
            <person name="Simpson J.R."/>
            <person name="Lauterbach L."/>
            <person name="Steele A.D."/>
            <person name="Gui C."/>
            <person name="Meng S."/>
            <person name="Li G."/>
            <person name="Viehrig K."/>
            <person name="Ye F."/>
            <person name="Su P."/>
            <person name="Kiefer A.F."/>
            <person name="Nichols A."/>
            <person name="Cepeda A.J."/>
            <person name="Yan W."/>
            <person name="Fan B."/>
            <person name="Jiang Y."/>
            <person name="Adhikari A."/>
            <person name="Zheng C.-J."/>
            <person name="Schuster L."/>
            <person name="Cowan T.M."/>
            <person name="Smanski M.J."/>
            <person name="Chevrette M.G."/>
            <person name="De Carvalho L.P.S."/>
            <person name="Shen B."/>
        </authorList>
    </citation>
    <scope>NUCLEOTIDE SEQUENCE [LARGE SCALE GENOMIC DNA]</scope>
    <source>
        <strain evidence="10 11">NPDC045705</strain>
    </source>
</reference>
<dbReference type="SUPFAM" id="SSF52540">
    <property type="entry name" value="P-loop containing nucleoside triphosphate hydrolases"/>
    <property type="match status" value="1"/>
</dbReference>
<dbReference type="InterPro" id="IPR013563">
    <property type="entry name" value="Oligopep_ABC_C"/>
</dbReference>
<dbReference type="PANTHER" id="PTHR43297:SF2">
    <property type="entry name" value="DIPEPTIDE TRANSPORT ATP-BINDING PROTEIN DPPD"/>
    <property type="match status" value="1"/>
</dbReference>
<dbReference type="InterPro" id="IPR050388">
    <property type="entry name" value="ABC_Ni/Peptide_Import"/>
</dbReference>
<dbReference type="GO" id="GO:0005524">
    <property type="term" value="F:ATP binding"/>
    <property type="evidence" value="ECO:0007669"/>
    <property type="project" value="UniProtKB-KW"/>
</dbReference>
<evidence type="ECO:0000256" key="1">
    <source>
        <dbReference type="ARBA" id="ARBA00004202"/>
    </source>
</evidence>
<proteinExistence type="inferred from homology"/>
<keyword evidence="6 10" id="KW-0067">ATP-binding</keyword>
<comment type="subcellular location">
    <subcellularLocation>
        <location evidence="1">Cell membrane</location>
        <topology evidence="1">Peripheral membrane protein</topology>
    </subcellularLocation>
</comment>
<dbReference type="EMBL" id="JBEZAM010000050">
    <property type="protein sequence ID" value="MEU7296866.1"/>
    <property type="molecule type" value="Genomic_DNA"/>
</dbReference>
<feature type="region of interest" description="Disordered" evidence="8">
    <location>
        <begin position="1"/>
        <end position="27"/>
    </location>
</feature>
<dbReference type="Proteomes" id="UP001551210">
    <property type="component" value="Unassembled WGS sequence"/>
</dbReference>
<protein>
    <submittedName>
        <fullName evidence="10">ABC transporter ATP-binding protein</fullName>
    </submittedName>
</protein>
<dbReference type="PANTHER" id="PTHR43297">
    <property type="entry name" value="OLIGOPEPTIDE TRANSPORT ATP-BINDING PROTEIN APPD"/>
    <property type="match status" value="1"/>
</dbReference>
<keyword evidence="3" id="KW-0813">Transport</keyword>
<dbReference type="InterPro" id="IPR017871">
    <property type="entry name" value="ABC_transporter-like_CS"/>
</dbReference>
<dbReference type="Pfam" id="PF00005">
    <property type="entry name" value="ABC_tran"/>
    <property type="match status" value="1"/>
</dbReference>
<dbReference type="Gene3D" id="3.40.50.300">
    <property type="entry name" value="P-loop containing nucleotide triphosphate hydrolases"/>
    <property type="match status" value="1"/>
</dbReference>
<comment type="similarity">
    <text evidence="2">Belongs to the ABC transporter superfamily.</text>
</comment>
<evidence type="ECO:0000256" key="6">
    <source>
        <dbReference type="ARBA" id="ARBA00022840"/>
    </source>
</evidence>
<name>A0ABV3D303_STREX</name>
<keyword evidence="4" id="KW-1003">Cell membrane</keyword>
<evidence type="ECO:0000313" key="11">
    <source>
        <dbReference type="Proteomes" id="UP001551210"/>
    </source>
</evidence>